<protein>
    <submittedName>
        <fullName evidence="1">Uncharacterized protein</fullName>
    </submittedName>
</protein>
<evidence type="ECO:0000313" key="2">
    <source>
        <dbReference type="Proteomes" id="UP000499080"/>
    </source>
</evidence>
<dbReference type="Proteomes" id="UP000499080">
    <property type="component" value="Unassembled WGS sequence"/>
</dbReference>
<sequence length="184" mass="20725">YEELLTVSCDLETTINSRPLTYLSDEMEELMPLTPSLFLQDLKQTGVPDLDLVDSSKLNIRVKHCDSIRKELRSRFRKEYLSQLIQKANVKDYVQNGEPNSLEHPYVPYIADLEEDDSGGAPQVWSSTPIDFNESVTNAVPTKSRTEKARTKTPIPCLSPVNLSSVESASFNPQLVNEGKHTKL</sequence>
<accession>A0A4Y2RFK8</accession>
<dbReference type="AlphaFoldDB" id="A0A4Y2RFK8"/>
<organism evidence="1 2">
    <name type="scientific">Araneus ventricosus</name>
    <name type="common">Orbweaver spider</name>
    <name type="synonym">Epeira ventricosa</name>
    <dbReference type="NCBI Taxonomy" id="182803"/>
    <lineage>
        <taxon>Eukaryota</taxon>
        <taxon>Metazoa</taxon>
        <taxon>Ecdysozoa</taxon>
        <taxon>Arthropoda</taxon>
        <taxon>Chelicerata</taxon>
        <taxon>Arachnida</taxon>
        <taxon>Araneae</taxon>
        <taxon>Araneomorphae</taxon>
        <taxon>Entelegynae</taxon>
        <taxon>Araneoidea</taxon>
        <taxon>Araneidae</taxon>
        <taxon>Araneus</taxon>
    </lineage>
</organism>
<name>A0A4Y2RFK8_ARAVE</name>
<dbReference type="EMBL" id="BGPR01144493">
    <property type="protein sequence ID" value="GBN74216.1"/>
    <property type="molecule type" value="Genomic_DNA"/>
</dbReference>
<gene>
    <name evidence="1" type="ORF">AVEN_91125_1</name>
</gene>
<proteinExistence type="predicted"/>
<feature type="non-terminal residue" evidence="1">
    <location>
        <position position="1"/>
    </location>
</feature>
<dbReference type="OrthoDB" id="6432363at2759"/>
<keyword evidence="2" id="KW-1185">Reference proteome</keyword>
<reference evidence="1 2" key="1">
    <citation type="journal article" date="2019" name="Sci. Rep.">
        <title>Orb-weaving spider Araneus ventricosus genome elucidates the spidroin gene catalogue.</title>
        <authorList>
            <person name="Kono N."/>
            <person name="Nakamura H."/>
            <person name="Ohtoshi R."/>
            <person name="Moran D.A.P."/>
            <person name="Shinohara A."/>
            <person name="Yoshida Y."/>
            <person name="Fujiwara M."/>
            <person name="Mori M."/>
            <person name="Tomita M."/>
            <person name="Arakawa K."/>
        </authorList>
    </citation>
    <scope>NUCLEOTIDE SEQUENCE [LARGE SCALE GENOMIC DNA]</scope>
</reference>
<comment type="caution">
    <text evidence="1">The sequence shown here is derived from an EMBL/GenBank/DDBJ whole genome shotgun (WGS) entry which is preliminary data.</text>
</comment>
<evidence type="ECO:0000313" key="1">
    <source>
        <dbReference type="EMBL" id="GBN74216.1"/>
    </source>
</evidence>